<sequence>MRTMTQLMGRPILGLPSDLDSRSTLTDLLTGVRTALLTLSVVAAPVFGLWVLAPYGDDTAQDAARAVFGLWLLGHGAPLARGPQDAPVTVAPLLLTAVTAVLLSRAGHRQARRARGRGWVRWRSPLTVYAGYLLVAALAVAQCTDPRALLHSRAVADLVAVALLAAAGLGHGLWSGLGRPWALPRLPLPSAYWPDGAGAAVGRALAGWLLALTAGGGAVFAVAVLLGSAGQDAQRLGGGAADWLGLLLACLLLVPNGLLWAASYALGVGFAVGTGGHAGPLGTRLGPVPDFPLLTLLPADRGPDWHLLACAAPLAAATATALLLGRAATRWTPTQTAAVAAATALAATGPGLLAGYAAGGALGPGRMSELGPVPWQFALAQSAWLLAVALPGALLHRWWLGRRGDGAGPVVRARVGAYRLVCRLAA</sequence>
<proteinExistence type="predicted"/>
<evidence type="ECO:0000256" key="1">
    <source>
        <dbReference type="SAM" id="Phobius"/>
    </source>
</evidence>
<feature type="transmembrane region" description="Helical" evidence="1">
    <location>
        <begin position="337"/>
        <end position="357"/>
    </location>
</feature>
<feature type="transmembrane region" description="Helical" evidence="1">
    <location>
        <begin position="205"/>
        <end position="228"/>
    </location>
</feature>
<feature type="transmembrane region" description="Helical" evidence="1">
    <location>
        <begin position="126"/>
        <end position="143"/>
    </location>
</feature>
<keyword evidence="1" id="KW-0472">Membrane</keyword>
<protein>
    <recommendedName>
        <fullName evidence="4">Integral membrane protein</fullName>
    </recommendedName>
</protein>
<feature type="transmembrane region" description="Helical" evidence="1">
    <location>
        <begin position="87"/>
        <end position="106"/>
    </location>
</feature>
<feature type="transmembrane region" description="Helical" evidence="1">
    <location>
        <begin position="155"/>
        <end position="174"/>
    </location>
</feature>
<dbReference type="EMBL" id="RKQG01000001">
    <property type="protein sequence ID" value="RPE34339.1"/>
    <property type="molecule type" value="Genomic_DNA"/>
</dbReference>
<feature type="transmembrane region" description="Helical" evidence="1">
    <location>
        <begin position="240"/>
        <end position="262"/>
    </location>
</feature>
<keyword evidence="3" id="KW-1185">Reference proteome</keyword>
<keyword evidence="1" id="KW-1133">Transmembrane helix</keyword>
<feature type="transmembrane region" description="Helical" evidence="1">
    <location>
        <begin position="305"/>
        <end position="325"/>
    </location>
</feature>
<dbReference type="InterPro" id="IPR045931">
    <property type="entry name" value="DUF6350"/>
</dbReference>
<evidence type="ECO:0008006" key="4">
    <source>
        <dbReference type="Google" id="ProtNLM"/>
    </source>
</evidence>
<keyword evidence="1" id="KW-0812">Transmembrane</keyword>
<reference evidence="2 3" key="1">
    <citation type="submission" date="2018-11" db="EMBL/GenBank/DDBJ databases">
        <title>Sequencing the genomes of 1000 actinobacteria strains.</title>
        <authorList>
            <person name="Klenk H.-P."/>
        </authorList>
    </citation>
    <scope>NUCLEOTIDE SEQUENCE [LARGE SCALE GENOMIC DNA]</scope>
    <source>
        <strain evidence="2 3">DSM 44781</strain>
    </source>
</reference>
<dbReference type="Proteomes" id="UP000266906">
    <property type="component" value="Unassembled WGS sequence"/>
</dbReference>
<comment type="caution">
    <text evidence="2">The sequence shown here is derived from an EMBL/GenBank/DDBJ whole genome shotgun (WGS) entry which is preliminary data.</text>
</comment>
<evidence type="ECO:0000313" key="3">
    <source>
        <dbReference type="Proteomes" id="UP000266906"/>
    </source>
</evidence>
<dbReference type="AlphaFoldDB" id="A0A3N4RTA9"/>
<feature type="transmembrane region" description="Helical" evidence="1">
    <location>
        <begin position="377"/>
        <end position="395"/>
    </location>
</feature>
<evidence type="ECO:0000313" key="2">
    <source>
        <dbReference type="EMBL" id="RPE34339.1"/>
    </source>
</evidence>
<feature type="transmembrane region" description="Helical" evidence="1">
    <location>
        <begin position="31"/>
        <end position="51"/>
    </location>
</feature>
<name>A0A3N4RTA9_9ACTN</name>
<organism evidence="2 3">
    <name type="scientific">Kitasatospora cineracea</name>
    <dbReference type="NCBI Taxonomy" id="88074"/>
    <lineage>
        <taxon>Bacteria</taxon>
        <taxon>Bacillati</taxon>
        <taxon>Actinomycetota</taxon>
        <taxon>Actinomycetes</taxon>
        <taxon>Kitasatosporales</taxon>
        <taxon>Streptomycetaceae</taxon>
        <taxon>Kitasatospora</taxon>
    </lineage>
</organism>
<dbReference type="Pfam" id="PF19877">
    <property type="entry name" value="DUF6350"/>
    <property type="match status" value="1"/>
</dbReference>
<accession>A0A3N4RTA9</accession>
<gene>
    <name evidence="2" type="ORF">EDD38_2654</name>
</gene>